<name>A0AAU7M0S3_9ACTN</name>
<organism evidence="2">
    <name type="scientific">Micromonospora sp. CCTCC AA 2012012</name>
    <dbReference type="NCBI Taxonomy" id="3111921"/>
    <lineage>
        <taxon>Bacteria</taxon>
        <taxon>Bacillati</taxon>
        <taxon>Actinomycetota</taxon>
        <taxon>Actinomycetes</taxon>
        <taxon>Micromonosporales</taxon>
        <taxon>Micromonosporaceae</taxon>
        <taxon>Micromonospora</taxon>
    </lineage>
</organism>
<feature type="transmembrane region" description="Helical" evidence="1">
    <location>
        <begin position="45"/>
        <end position="61"/>
    </location>
</feature>
<dbReference type="EMBL" id="CP159342">
    <property type="protein sequence ID" value="XCH71692.1"/>
    <property type="molecule type" value="Genomic_DNA"/>
</dbReference>
<proteinExistence type="predicted"/>
<sequence length="155" mass="16783">MTVDGGTGQVRELLVSRVWPAVLVPAGIAVLIAVVGIALLRFFPYTPFGVALAVVIVGVVLRRDALLADETGLLVRRRGRVTRSYRWDEIRRAGLARPGFGQVALAVHPHGGPWDVPGPNSAELVGRVWMLRGPDRDTRDALTTLLRTHGVDVIP</sequence>
<keyword evidence="1" id="KW-0472">Membrane</keyword>
<feature type="transmembrane region" description="Helical" evidence="1">
    <location>
        <begin position="18"/>
        <end position="39"/>
    </location>
</feature>
<dbReference type="AlphaFoldDB" id="A0AAU7M0S3"/>
<dbReference type="EMBL" id="CP157762">
    <property type="protein sequence ID" value="XBP90994.1"/>
    <property type="molecule type" value="Genomic_DNA"/>
</dbReference>
<reference evidence="3" key="2">
    <citation type="submission" date="2024-06" db="EMBL/GenBank/DDBJ databases">
        <title>Micromonospora mangrovi CCTCC AA 2012012 genome sequences.</title>
        <authorList>
            <person name="Gao J."/>
        </authorList>
    </citation>
    <scope>NUCLEOTIDE SEQUENCE</scope>
    <source>
        <strain evidence="3">CCTCC AA 2012012</strain>
    </source>
</reference>
<reference evidence="2" key="1">
    <citation type="submission" date="2024-01" db="EMBL/GenBank/DDBJ databases">
        <title>The genome sequence of Micromonospora mangrovi CCTCC AA 2012012.</title>
        <authorList>
            <person name="Gao J."/>
        </authorList>
    </citation>
    <scope>NUCLEOTIDE SEQUENCE</scope>
    <source>
        <strain evidence="2">CCTCC AA 2012012</strain>
    </source>
</reference>
<evidence type="ECO:0000313" key="3">
    <source>
        <dbReference type="EMBL" id="XCH71692.1"/>
    </source>
</evidence>
<evidence type="ECO:0000313" key="2">
    <source>
        <dbReference type="EMBL" id="XBP90994.1"/>
    </source>
</evidence>
<accession>A0AAU7M0S3</accession>
<dbReference type="RefSeq" id="WP_350930542.1">
    <property type="nucleotide sequence ID" value="NZ_CP157762.1"/>
</dbReference>
<keyword evidence="1" id="KW-0812">Transmembrane</keyword>
<keyword evidence="1" id="KW-1133">Transmembrane helix</keyword>
<evidence type="ECO:0008006" key="4">
    <source>
        <dbReference type="Google" id="ProtNLM"/>
    </source>
</evidence>
<evidence type="ECO:0000256" key="1">
    <source>
        <dbReference type="SAM" id="Phobius"/>
    </source>
</evidence>
<gene>
    <name evidence="3" type="ORF">ABUL08_15060</name>
    <name evidence="2" type="ORF">VK199_14995</name>
</gene>
<protein>
    <recommendedName>
        <fullName evidence="4">PH domain-containing protein</fullName>
    </recommendedName>
</protein>